<dbReference type="HOGENOM" id="CLU_160691_3_0_9"/>
<dbReference type="eggNOG" id="COG3205">
    <property type="taxonomic scope" value="Bacteria"/>
</dbReference>
<dbReference type="KEGG" id="aar:Acear_2131"/>
<keyword evidence="1" id="KW-1133">Transmembrane helix</keyword>
<dbReference type="OrthoDB" id="197461at2"/>
<dbReference type="STRING" id="574087.Acear_2131"/>
<proteinExistence type="predicted"/>
<dbReference type="Proteomes" id="UP000001661">
    <property type="component" value="Chromosome"/>
</dbReference>
<keyword evidence="1" id="KW-0812">Transmembrane</keyword>
<organism evidence="3 4">
    <name type="scientific">Acetohalobium arabaticum (strain ATCC 49924 / DSM 5501 / Z-7288)</name>
    <dbReference type="NCBI Taxonomy" id="574087"/>
    <lineage>
        <taxon>Bacteria</taxon>
        <taxon>Bacillati</taxon>
        <taxon>Bacillota</taxon>
        <taxon>Clostridia</taxon>
        <taxon>Halanaerobiales</taxon>
        <taxon>Halobacteroidaceae</taxon>
        <taxon>Acetohalobium</taxon>
    </lineage>
</organism>
<evidence type="ECO:0000256" key="1">
    <source>
        <dbReference type="SAM" id="Phobius"/>
    </source>
</evidence>
<name>D9QTC0_ACEAZ</name>
<dbReference type="InterPro" id="IPR018638">
    <property type="entry name" value="DUF2061_membrane"/>
</dbReference>
<reference evidence="3 4" key="1">
    <citation type="journal article" date="2010" name="Stand. Genomic Sci.">
        <title>Complete genome sequence of Acetohalobium arabaticum type strain (Z-7288).</title>
        <authorList>
            <person name="Sikorski J."/>
            <person name="Lapidus A."/>
            <person name="Chertkov O."/>
            <person name="Lucas S."/>
            <person name="Copeland A."/>
            <person name="Glavina Del Rio T."/>
            <person name="Nolan M."/>
            <person name="Tice H."/>
            <person name="Cheng J.F."/>
            <person name="Han C."/>
            <person name="Brambilla E."/>
            <person name="Pitluck S."/>
            <person name="Liolios K."/>
            <person name="Ivanova N."/>
            <person name="Mavromatis K."/>
            <person name="Mikhailova N."/>
            <person name="Pati A."/>
            <person name="Bruce D."/>
            <person name="Detter C."/>
            <person name="Tapia R."/>
            <person name="Goodwin L."/>
            <person name="Chen A."/>
            <person name="Palaniappan K."/>
            <person name="Land M."/>
            <person name="Hauser L."/>
            <person name="Chang Y.J."/>
            <person name="Jeffries C.D."/>
            <person name="Rohde M."/>
            <person name="Goker M."/>
            <person name="Spring S."/>
            <person name="Woyke T."/>
            <person name="Bristow J."/>
            <person name="Eisen J.A."/>
            <person name="Markowitz V."/>
            <person name="Hugenholtz P."/>
            <person name="Kyrpides N.C."/>
            <person name="Klenk H.P."/>
        </authorList>
    </citation>
    <scope>NUCLEOTIDE SEQUENCE [LARGE SCALE GENOMIC DNA]</scope>
    <source>
        <strain evidence="4">ATCC 49924 / DSM 5501 / Z-7288</strain>
    </source>
</reference>
<keyword evidence="4" id="KW-1185">Reference proteome</keyword>
<feature type="domain" description="DUF2061" evidence="2">
    <location>
        <begin position="5"/>
        <end position="56"/>
    </location>
</feature>
<dbReference type="AlphaFoldDB" id="D9QTC0"/>
<feature type="transmembrane region" description="Helical" evidence="1">
    <location>
        <begin position="9"/>
        <end position="27"/>
    </location>
</feature>
<sequence>MNSNILKDITWRIIGSFITALITYIILQDVKVVSIIILIEVITKMIAYYFHERSWNRIQRGRDYKENRIIIHKNE</sequence>
<gene>
    <name evidence="3" type="ordered locus">Acear_2131</name>
</gene>
<dbReference type="Pfam" id="PF09834">
    <property type="entry name" value="DUF2061"/>
    <property type="match status" value="1"/>
</dbReference>
<evidence type="ECO:0000313" key="3">
    <source>
        <dbReference type="EMBL" id="ADL13620.1"/>
    </source>
</evidence>
<evidence type="ECO:0000259" key="2">
    <source>
        <dbReference type="Pfam" id="PF09834"/>
    </source>
</evidence>
<evidence type="ECO:0000313" key="4">
    <source>
        <dbReference type="Proteomes" id="UP000001661"/>
    </source>
</evidence>
<feature type="transmembrane region" description="Helical" evidence="1">
    <location>
        <begin position="33"/>
        <end position="50"/>
    </location>
</feature>
<dbReference type="RefSeq" id="WP_013279063.1">
    <property type="nucleotide sequence ID" value="NC_014378.1"/>
</dbReference>
<accession>D9QTC0</accession>
<protein>
    <recommendedName>
        <fullName evidence="2">DUF2061 domain-containing protein</fullName>
    </recommendedName>
</protein>
<keyword evidence="1" id="KW-0472">Membrane</keyword>
<dbReference type="EMBL" id="CP002105">
    <property type="protein sequence ID" value="ADL13620.1"/>
    <property type="molecule type" value="Genomic_DNA"/>
</dbReference>